<evidence type="ECO:0000313" key="3">
    <source>
        <dbReference type="Proteomes" id="UP000076798"/>
    </source>
</evidence>
<dbReference type="AlphaFoldDB" id="A0A166BT07"/>
<feature type="compositionally biased region" description="Basic residues" evidence="1">
    <location>
        <begin position="329"/>
        <end position="341"/>
    </location>
</feature>
<protein>
    <submittedName>
        <fullName evidence="2">Uncharacterized protein</fullName>
    </submittedName>
</protein>
<dbReference type="EMBL" id="KV428101">
    <property type="protein sequence ID" value="KZT36714.1"/>
    <property type="molecule type" value="Genomic_DNA"/>
</dbReference>
<feature type="region of interest" description="Disordered" evidence="1">
    <location>
        <begin position="69"/>
        <end position="351"/>
    </location>
</feature>
<organism evidence="2 3">
    <name type="scientific">Sistotremastrum suecicum HHB10207 ss-3</name>
    <dbReference type="NCBI Taxonomy" id="1314776"/>
    <lineage>
        <taxon>Eukaryota</taxon>
        <taxon>Fungi</taxon>
        <taxon>Dikarya</taxon>
        <taxon>Basidiomycota</taxon>
        <taxon>Agaricomycotina</taxon>
        <taxon>Agaricomycetes</taxon>
        <taxon>Sistotremastrales</taxon>
        <taxon>Sistotremastraceae</taxon>
        <taxon>Sistotremastrum</taxon>
    </lineage>
</organism>
<accession>A0A166BT07</accession>
<reference evidence="2 3" key="1">
    <citation type="journal article" date="2016" name="Mol. Biol. Evol.">
        <title>Comparative Genomics of Early-Diverging Mushroom-Forming Fungi Provides Insights into the Origins of Lignocellulose Decay Capabilities.</title>
        <authorList>
            <person name="Nagy L.G."/>
            <person name="Riley R."/>
            <person name="Tritt A."/>
            <person name="Adam C."/>
            <person name="Daum C."/>
            <person name="Floudas D."/>
            <person name="Sun H."/>
            <person name="Yadav J.S."/>
            <person name="Pangilinan J."/>
            <person name="Larsson K.H."/>
            <person name="Matsuura K."/>
            <person name="Barry K."/>
            <person name="Labutti K."/>
            <person name="Kuo R."/>
            <person name="Ohm R.A."/>
            <person name="Bhattacharya S.S."/>
            <person name="Shirouzu T."/>
            <person name="Yoshinaga Y."/>
            <person name="Martin F.M."/>
            <person name="Grigoriev I.V."/>
            <person name="Hibbett D.S."/>
        </authorList>
    </citation>
    <scope>NUCLEOTIDE SEQUENCE [LARGE SCALE GENOMIC DNA]</scope>
    <source>
        <strain evidence="2 3">HHB10207 ss-3</strain>
    </source>
</reference>
<feature type="compositionally biased region" description="Basic residues" evidence="1">
    <location>
        <begin position="81"/>
        <end position="91"/>
    </location>
</feature>
<feature type="compositionally biased region" description="Polar residues" evidence="1">
    <location>
        <begin position="307"/>
        <end position="326"/>
    </location>
</feature>
<dbReference type="OrthoDB" id="3438340at2759"/>
<feature type="compositionally biased region" description="Polar residues" evidence="1">
    <location>
        <begin position="264"/>
        <end position="289"/>
    </location>
</feature>
<name>A0A166BT07_9AGAM</name>
<evidence type="ECO:0000256" key="1">
    <source>
        <dbReference type="SAM" id="MobiDB-lite"/>
    </source>
</evidence>
<feature type="compositionally biased region" description="Basic and acidic residues" evidence="1">
    <location>
        <begin position="124"/>
        <end position="136"/>
    </location>
</feature>
<sequence length="351" mass="37985">MEDELDADALQARVDISLSLTQELVASWIKPYTQSDKADLIHQEIEKDIADFRRRPAHLGVGAVVPETSFASSSSQEVNRLKGRLTKKRPRHAEAASPSPAVNGKLDDSDDEEDSRTKVFSKKQRTDGSRPRKGVKDTPAARLIETEPSLLPDAGIVANTAVPESLSPVPDENPLSVPKKLTESLAAQSIEHQPPLFTSKLNSSGTHIDFPSDVASRLESDSLANRSRCTSPLPLPKSEPSHMGSGDLARHEVEGQDSDADLNGSKQDVTTVKSHDNPPSLQPSSSITLPRSEAIDAVLNLGEPTTFGDNSSIEPSGSVGNPNETSPAVKRKRKRRRRKPKNQTSQGQKDP</sequence>
<feature type="compositionally biased region" description="Polar residues" evidence="1">
    <location>
        <begin position="342"/>
        <end position="351"/>
    </location>
</feature>
<dbReference type="InterPro" id="IPR021641">
    <property type="entry name" value="DUF3245"/>
</dbReference>
<dbReference type="Pfam" id="PF11595">
    <property type="entry name" value="DUF3245"/>
    <property type="match status" value="1"/>
</dbReference>
<keyword evidence="3" id="KW-1185">Reference proteome</keyword>
<feature type="compositionally biased region" description="Polar residues" evidence="1">
    <location>
        <begin position="69"/>
        <end position="78"/>
    </location>
</feature>
<dbReference type="Proteomes" id="UP000076798">
    <property type="component" value="Unassembled WGS sequence"/>
</dbReference>
<gene>
    <name evidence="2" type="ORF">SISSUDRAFT_1034680</name>
</gene>
<proteinExistence type="predicted"/>
<evidence type="ECO:0000313" key="2">
    <source>
        <dbReference type="EMBL" id="KZT36714.1"/>
    </source>
</evidence>